<evidence type="ECO:0000313" key="3">
    <source>
        <dbReference type="Proteomes" id="UP000008881"/>
    </source>
</evidence>
<accession>A0A0H3FU34</accession>
<dbReference type="NCBIfam" id="NF033573">
    <property type="entry name" value="transpos_IS200"/>
    <property type="match status" value="1"/>
</dbReference>
<dbReference type="GO" id="GO:0003677">
    <property type="term" value="F:DNA binding"/>
    <property type="evidence" value="ECO:0007669"/>
    <property type="project" value="InterPro"/>
</dbReference>
<dbReference type="GeneID" id="93314480"/>
<dbReference type="KEGG" id="eae:EAE_06775"/>
<name>A0A0H3FU34_KLEAK</name>
<dbReference type="Pfam" id="PF01797">
    <property type="entry name" value="Y1_Tnp"/>
    <property type="match status" value="1"/>
</dbReference>
<dbReference type="eggNOG" id="COG1943">
    <property type="taxonomic scope" value="Bacteria"/>
</dbReference>
<reference evidence="2 3" key="1">
    <citation type="journal article" date="2012" name="J. Bacteriol.">
        <title>Complete genome sequence of Enterobacter aerogenes KCTC 2190.</title>
        <authorList>
            <person name="Shin S.H."/>
            <person name="Kim S."/>
            <person name="Kim J.Y."/>
            <person name="Lee S."/>
            <person name="Um Y."/>
            <person name="Oh M.K."/>
            <person name="Kim Y.R."/>
            <person name="Lee J."/>
            <person name="Yang K.S."/>
        </authorList>
    </citation>
    <scope>NUCLEOTIDE SEQUENCE [LARGE SCALE GENOMIC DNA]</scope>
    <source>
        <strain evidence="2 3">KCTC 2190</strain>
    </source>
</reference>
<organism evidence="2 3">
    <name type="scientific">Klebsiella aerogenes (strain ATCC 13048 / DSM 30053 / CCUG 1429 / JCM 1235 / KCTC 2190 / NBRC 13534 / NCIMB 10102 / NCTC 10006 / CDC 819-56)</name>
    <name type="common">Enterobacter aerogenes</name>
    <dbReference type="NCBI Taxonomy" id="1028307"/>
    <lineage>
        <taxon>Bacteria</taxon>
        <taxon>Pseudomonadati</taxon>
        <taxon>Pseudomonadota</taxon>
        <taxon>Gammaproteobacteria</taxon>
        <taxon>Enterobacterales</taxon>
        <taxon>Enterobacteriaceae</taxon>
        <taxon>Klebsiella/Raoultella group</taxon>
        <taxon>Klebsiella</taxon>
    </lineage>
</organism>
<dbReference type="SUPFAM" id="SSF143422">
    <property type="entry name" value="Transposase IS200-like"/>
    <property type="match status" value="1"/>
</dbReference>
<feature type="domain" description="Transposase IS200-like" evidence="1">
    <location>
        <begin position="12"/>
        <end position="132"/>
    </location>
</feature>
<dbReference type="PANTHER" id="PTHR33360:SF2">
    <property type="entry name" value="TRANSPOSASE FOR INSERTION SEQUENCE ELEMENT IS200"/>
    <property type="match status" value="1"/>
</dbReference>
<dbReference type="SMART" id="SM01321">
    <property type="entry name" value="Y1_Tnp"/>
    <property type="match status" value="1"/>
</dbReference>
<protein>
    <submittedName>
        <fullName evidence="2">Transposase, IS200 family protein</fullName>
    </submittedName>
</protein>
<dbReference type="InterPro" id="IPR002686">
    <property type="entry name" value="Transposase_17"/>
</dbReference>
<keyword evidence="3" id="KW-1185">Reference proteome</keyword>
<dbReference type="PANTHER" id="PTHR33360">
    <property type="entry name" value="TRANSPOSASE FOR INSERTION SEQUENCE ELEMENT IS200"/>
    <property type="match status" value="1"/>
</dbReference>
<dbReference type="GO" id="GO:0004803">
    <property type="term" value="F:transposase activity"/>
    <property type="evidence" value="ECO:0007669"/>
    <property type="project" value="InterPro"/>
</dbReference>
<dbReference type="GO" id="GO:0006313">
    <property type="term" value="P:DNA transposition"/>
    <property type="evidence" value="ECO:0007669"/>
    <property type="project" value="InterPro"/>
</dbReference>
<gene>
    <name evidence="2" type="ordered locus">EAE_06775</name>
</gene>
<dbReference type="Proteomes" id="UP000008881">
    <property type="component" value="Chromosome"/>
</dbReference>
<dbReference type="RefSeq" id="WP_015703865.1">
    <property type="nucleotide sequence ID" value="NC_015663.1"/>
</dbReference>
<dbReference type="AlphaFoldDB" id="A0A0H3FU34"/>
<evidence type="ECO:0000259" key="1">
    <source>
        <dbReference type="SMART" id="SM01321"/>
    </source>
</evidence>
<dbReference type="HOGENOM" id="CLU_101320_2_1_6"/>
<dbReference type="OrthoDB" id="9798161at2"/>
<proteinExistence type="predicted"/>
<evidence type="ECO:0000313" key="2">
    <source>
        <dbReference type="EMBL" id="AEG96279.1"/>
    </source>
</evidence>
<dbReference type="InterPro" id="IPR036515">
    <property type="entry name" value="Transposase_17_sf"/>
</dbReference>
<dbReference type="EMBL" id="CP002824">
    <property type="protein sequence ID" value="AEG96279.1"/>
    <property type="molecule type" value="Genomic_DNA"/>
</dbReference>
<dbReference type="Gene3D" id="3.30.70.1290">
    <property type="entry name" value="Transposase IS200-like"/>
    <property type="match status" value="1"/>
</dbReference>
<sequence length="136" mass="15674">MDLTYRTGRHCVFMLHCHLIFITKYRGRVFNEAHLETLEGICRNVCELFECELVEFNGESDHVHMLLNFPPKVSISKLVNSLKGVSSRKMKLHHPDLHKPAWKSDALWSPSYFAGSVGGAPLEVIKKYIEDQNRPH</sequence>